<keyword evidence="5" id="KW-0963">Cytoplasm</keyword>
<comment type="similarity">
    <text evidence="2">Belongs to the VPS25 family.</text>
</comment>
<feature type="compositionally biased region" description="Polar residues" evidence="8">
    <location>
        <begin position="414"/>
        <end position="423"/>
    </location>
</feature>
<keyword evidence="6" id="KW-0653">Protein transport</keyword>
<name>A0A9P6QC62_9FUNG</name>
<dbReference type="Gene3D" id="1.10.10.570">
    <property type="entry name" value="Winged helix' DNA-binding domain. Chain C. Domain 1"/>
    <property type="match status" value="1"/>
</dbReference>
<evidence type="ECO:0000256" key="5">
    <source>
        <dbReference type="ARBA" id="ARBA00022490"/>
    </source>
</evidence>
<gene>
    <name evidence="9" type="primary">VPS25</name>
    <name evidence="9" type="ORF">DFQ27_000824</name>
</gene>
<evidence type="ECO:0000256" key="3">
    <source>
        <dbReference type="ARBA" id="ARBA00017934"/>
    </source>
</evidence>
<organism evidence="9 10">
    <name type="scientific">Actinomortierella ambigua</name>
    <dbReference type="NCBI Taxonomy" id="1343610"/>
    <lineage>
        <taxon>Eukaryota</taxon>
        <taxon>Fungi</taxon>
        <taxon>Fungi incertae sedis</taxon>
        <taxon>Mucoromycota</taxon>
        <taxon>Mortierellomycotina</taxon>
        <taxon>Mortierellomycetes</taxon>
        <taxon>Mortierellales</taxon>
        <taxon>Mortierellaceae</taxon>
        <taxon>Actinomortierella</taxon>
    </lineage>
</organism>
<dbReference type="InterPro" id="IPR023214">
    <property type="entry name" value="HAD_sf"/>
</dbReference>
<accession>A0A9P6QC62</accession>
<comment type="subcellular location">
    <subcellularLocation>
        <location evidence="1">Cytoplasm</location>
    </subcellularLocation>
</comment>
<feature type="region of interest" description="Disordered" evidence="8">
    <location>
        <begin position="325"/>
        <end position="355"/>
    </location>
</feature>
<dbReference type="Gene3D" id="1.10.10.10">
    <property type="entry name" value="Winged helix-like DNA-binding domain superfamily/Winged helix DNA-binding domain"/>
    <property type="match status" value="1"/>
</dbReference>
<dbReference type="GO" id="GO:0042803">
    <property type="term" value="F:protein homodimerization activity"/>
    <property type="evidence" value="ECO:0007669"/>
    <property type="project" value="TreeGrafter"/>
</dbReference>
<proteinExistence type="inferred from homology"/>
<dbReference type="InterPro" id="IPR014041">
    <property type="entry name" value="ESCRT-II_cplx_Vps25-sub_N"/>
</dbReference>
<dbReference type="PANTHER" id="PTHR13149">
    <property type="entry name" value="VACUOLAR PROTEIN SORTING-ASSOCIATED PROTEIN VPS25"/>
    <property type="match status" value="1"/>
</dbReference>
<evidence type="ECO:0000256" key="8">
    <source>
        <dbReference type="SAM" id="MobiDB-lite"/>
    </source>
</evidence>
<feature type="region of interest" description="Disordered" evidence="8">
    <location>
        <begin position="125"/>
        <end position="184"/>
    </location>
</feature>
<evidence type="ECO:0000313" key="9">
    <source>
        <dbReference type="EMBL" id="KAG0265106.1"/>
    </source>
</evidence>
<dbReference type="SUPFAM" id="SSF46785">
    <property type="entry name" value="Winged helix' DNA-binding domain"/>
    <property type="match status" value="2"/>
</dbReference>
<dbReference type="EMBL" id="JAAAJB010000123">
    <property type="protein sequence ID" value="KAG0265106.1"/>
    <property type="molecule type" value="Genomic_DNA"/>
</dbReference>
<evidence type="ECO:0000256" key="6">
    <source>
        <dbReference type="ARBA" id="ARBA00022927"/>
    </source>
</evidence>
<dbReference type="InterPro" id="IPR036390">
    <property type="entry name" value="WH_DNA-bd_sf"/>
</dbReference>
<evidence type="ECO:0000256" key="4">
    <source>
        <dbReference type="ARBA" id="ARBA00022448"/>
    </source>
</evidence>
<dbReference type="InterPro" id="IPR036388">
    <property type="entry name" value="WH-like_DNA-bd_sf"/>
</dbReference>
<dbReference type="GO" id="GO:0043328">
    <property type="term" value="P:protein transport to vacuole involved in ubiquitin-dependent protein catabolic process via the multivesicular body sorting pathway"/>
    <property type="evidence" value="ECO:0007669"/>
    <property type="project" value="TreeGrafter"/>
</dbReference>
<protein>
    <recommendedName>
        <fullName evidence="3">Vacuolar protein-sorting-associated protein 25</fullName>
    </recommendedName>
    <alternativeName>
        <fullName evidence="7">ESCRT-II complex subunit VPS25</fullName>
    </alternativeName>
</protein>
<keyword evidence="4" id="KW-0813">Transport</keyword>
<feature type="compositionally biased region" description="Polar residues" evidence="8">
    <location>
        <begin position="163"/>
        <end position="177"/>
    </location>
</feature>
<keyword evidence="10" id="KW-1185">Reference proteome</keyword>
<dbReference type="SUPFAM" id="SSF56784">
    <property type="entry name" value="HAD-like"/>
    <property type="match status" value="1"/>
</dbReference>
<dbReference type="FunFam" id="1.10.10.570:FF:000003">
    <property type="entry name" value="Vacuolar protein-sorting-associated protein 25"/>
    <property type="match status" value="1"/>
</dbReference>
<dbReference type="FunFam" id="1.10.10.10:FF:000141">
    <property type="entry name" value="vacuolar protein-sorting-associated protein 25"/>
    <property type="match status" value="1"/>
</dbReference>
<feature type="region of interest" description="Disordered" evidence="8">
    <location>
        <begin position="30"/>
        <end position="51"/>
    </location>
</feature>
<feature type="compositionally biased region" description="Acidic residues" evidence="8">
    <location>
        <begin position="340"/>
        <end position="353"/>
    </location>
</feature>
<feature type="region of interest" description="Disordered" evidence="8">
    <location>
        <begin position="218"/>
        <end position="246"/>
    </location>
</feature>
<dbReference type="AlphaFoldDB" id="A0A9P6QC62"/>
<dbReference type="PANTHER" id="PTHR13149:SF0">
    <property type="entry name" value="VACUOLAR PROTEIN-SORTING-ASSOCIATED PROTEIN 25"/>
    <property type="match status" value="1"/>
</dbReference>
<dbReference type="Gene3D" id="3.40.50.1000">
    <property type="entry name" value="HAD superfamily/HAD-like"/>
    <property type="match status" value="1"/>
</dbReference>
<evidence type="ECO:0000313" key="10">
    <source>
        <dbReference type="Proteomes" id="UP000807716"/>
    </source>
</evidence>
<feature type="compositionally biased region" description="Pro residues" evidence="8">
    <location>
        <begin position="131"/>
        <end position="150"/>
    </location>
</feature>
<dbReference type="GO" id="GO:0005198">
    <property type="term" value="F:structural molecule activity"/>
    <property type="evidence" value="ECO:0007669"/>
    <property type="project" value="TreeGrafter"/>
</dbReference>
<dbReference type="OrthoDB" id="245150at2759"/>
<dbReference type="InterPro" id="IPR008570">
    <property type="entry name" value="ESCRT-II_cplx_Vps25-sub"/>
</dbReference>
<dbReference type="Pfam" id="PF05871">
    <property type="entry name" value="ESCRT-II"/>
    <property type="match status" value="1"/>
</dbReference>
<evidence type="ECO:0000256" key="2">
    <source>
        <dbReference type="ARBA" id="ARBA00009674"/>
    </source>
</evidence>
<reference evidence="9" key="1">
    <citation type="journal article" date="2020" name="Fungal Divers.">
        <title>Resolving the Mortierellaceae phylogeny through synthesis of multi-gene phylogenetics and phylogenomics.</title>
        <authorList>
            <person name="Vandepol N."/>
            <person name="Liber J."/>
            <person name="Desiro A."/>
            <person name="Na H."/>
            <person name="Kennedy M."/>
            <person name="Barry K."/>
            <person name="Grigoriev I.V."/>
            <person name="Miller A.N."/>
            <person name="O'Donnell K."/>
            <person name="Stajich J.E."/>
            <person name="Bonito G."/>
        </authorList>
    </citation>
    <scope>NUCLEOTIDE SEQUENCE</scope>
    <source>
        <strain evidence="9">BC1065</strain>
    </source>
</reference>
<dbReference type="Proteomes" id="UP000807716">
    <property type="component" value="Unassembled WGS sequence"/>
</dbReference>
<dbReference type="GO" id="GO:0016236">
    <property type="term" value="P:macroautophagy"/>
    <property type="evidence" value="ECO:0007669"/>
    <property type="project" value="UniProtKB-ARBA"/>
</dbReference>
<comment type="caution">
    <text evidence="9">The sequence shown here is derived from an EMBL/GenBank/DDBJ whole genome shotgun (WGS) entry which is preliminary data.</text>
</comment>
<evidence type="ECO:0000256" key="7">
    <source>
        <dbReference type="ARBA" id="ARBA00030094"/>
    </source>
</evidence>
<sequence>MPKVLYRFPTGEGLVHLLNPSLFEHVEEEALDSVKSSSSPPPPAQPSGKGTVAVAQGPRLKIQAVHHTPGVGLNGISNMSPSLASVAQALARFRFYQLVCDFDETITEHDTTSLLDELRRHLYDAHHHQPSSPPPVPAPPPPTPLSPPAPLNSGGHHQDDGNDQQYFSLTPTATQKSHPPPAPRWTWDEILGAYLDDLTNVHVGDLDHLHCDREVSKECRSSGKGDNNNNNNNNNGGESEQESSRQAMLIETVQQQQQASDPCLIPWFETQVRRRIAEEVSMRRVHDSGNLAGLTAAQIRAFARTRARLRPGLVDLLAARVGLSTGKEGRSSQGGRGEGEDQEEEEEEEEAGEGEGSAFWILSVNWSQDLIRGAMDQVFEHPDVTDQVLPPSRLVCSNLEFHHHHHHDGDNQQHYELQTQQQPHDQHEHALSISTGRVHIRCLTGCDKLRAFRTMQADYAAQQGLTLLDTQWAFLGDSINDLGCLVEADLGIIIGTSKSLLAECERLGIQIVDVQVVQNTEKDQMSAVGSSNTQSNAMLGLSKAPALPSGFQFPSIHNFPPFYTLQPNADTWKNQSSLWAGILLSYFRHHRLYQLDLDESKTTSELFNNPRIGRRLSGEVIQAIVDDMVKRGDAEWDPTSKKRSAILYWRKPEDWATLISNWVFESGMNNTIMTYYEIAHGDNSEDQEFHNIHPTVLQKTMDILVKRGIATTFQGANFDEMGVKFFNAGA</sequence>
<dbReference type="GO" id="GO:0000814">
    <property type="term" value="C:ESCRT II complex"/>
    <property type="evidence" value="ECO:0007669"/>
    <property type="project" value="InterPro"/>
</dbReference>
<dbReference type="InterPro" id="IPR036412">
    <property type="entry name" value="HAD-like_sf"/>
</dbReference>
<evidence type="ECO:0000256" key="1">
    <source>
        <dbReference type="ARBA" id="ARBA00004496"/>
    </source>
</evidence>
<feature type="region of interest" description="Disordered" evidence="8">
    <location>
        <begin position="403"/>
        <end position="429"/>
    </location>
</feature>